<evidence type="ECO:0000256" key="3">
    <source>
        <dbReference type="ARBA" id="ARBA00022801"/>
    </source>
</evidence>
<comment type="catalytic activity">
    <reaction evidence="5 6">
        <text>Exonucleolytic cleavage in either 5'- to 3'- or 3'- to 5'-direction to yield nucleoside 5'-phosphates.</text>
        <dbReference type="EC" id="3.1.11.6"/>
    </reaction>
</comment>
<comment type="caution">
    <text evidence="9">The sequence shown here is derived from an EMBL/GenBank/DDBJ whole genome shotgun (WGS) entry which is preliminary data.</text>
</comment>
<dbReference type="GO" id="GO:0003676">
    <property type="term" value="F:nucleic acid binding"/>
    <property type="evidence" value="ECO:0007669"/>
    <property type="project" value="InterPro"/>
</dbReference>
<evidence type="ECO:0000313" key="10">
    <source>
        <dbReference type="Proteomes" id="UP000004633"/>
    </source>
</evidence>
<evidence type="ECO:0000256" key="2">
    <source>
        <dbReference type="ARBA" id="ARBA00022722"/>
    </source>
</evidence>
<proteinExistence type="inferred from homology"/>
<dbReference type="InterPro" id="IPR020579">
    <property type="entry name" value="Exonuc_VII_lsu_C"/>
</dbReference>
<dbReference type="EC" id="3.1.11.6" evidence="5"/>
<dbReference type="Pfam" id="PF02601">
    <property type="entry name" value="Exonuc_VII_L"/>
    <property type="match status" value="1"/>
</dbReference>
<name>E7MZX4_9FIRM</name>
<gene>
    <name evidence="5 9" type="primary">xseA</name>
    <name evidence="9" type="ORF">HMPREF9555_00267</name>
</gene>
<comment type="subunit">
    <text evidence="5">Heterooligomer composed of large and small subunits.</text>
</comment>
<comment type="function">
    <text evidence="5">Bidirectionally degrades single-stranded DNA into large acid-insoluble oligonucleotides, which are then degraded further into small acid-soluble oligonucleotides.</text>
</comment>
<dbReference type="GO" id="GO:0008855">
    <property type="term" value="F:exodeoxyribonuclease VII activity"/>
    <property type="evidence" value="ECO:0007669"/>
    <property type="project" value="UniProtKB-UniRule"/>
</dbReference>
<dbReference type="Pfam" id="PF13742">
    <property type="entry name" value="tRNA_anti_2"/>
    <property type="match status" value="1"/>
</dbReference>
<evidence type="ECO:0000256" key="1">
    <source>
        <dbReference type="ARBA" id="ARBA00022490"/>
    </source>
</evidence>
<keyword evidence="10" id="KW-1185">Reference proteome</keyword>
<evidence type="ECO:0000259" key="8">
    <source>
        <dbReference type="Pfam" id="PF13742"/>
    </source>
</evidence>
<keyword evidence="4 5" id="KW-0269">Exonuclease</keyword>
<dbReference type="CDD" id="cd04489">
    <property type="entry name" value="ExoVII_LU_OBF"/>
    <property type="match status" value="1"/>
</dbReference>
<organism evidence="9 10">
    <name type="scientific">Selenomonas artemidis F0399</name>
    <dbReference type="NCBI Taxonomy" id="749551"/>
    <lineage>
        <taxon>Bacteria</taxon>
        <taxon>Bacillati</taxon>
        <taxon>Bacillota</taxon>
        <taxon>Negativicutes</taxon>
        <taxon>Selenomonadales</taxon>
        <taxon>Selenomonadaceae</taxon>
        <taxon>Selenomonas</taxon>
    </lineage>
</organism>
<sequence>MTVHSVSDVTRYIKSMFEGEAILSDILIRGELSNFKRYPSGHCYFTLKDAAASMKCVMFNGYARNLRFTPENGMQVIVGGNISVYERDGAYQLYATSINVEGAGMLALAFEQLKEKLRAEGLFDEAHKKPLPRFPKRIGIVTSEAGAVLRDIYKVSKRRWNGVRLVLHPVLVQGTEAAGQIAAAIRFFNEKYPVDVLIVGRGGGSAEDLWAFNEEPVVRAIYASRIPVISAVGHETDTTLADFAADRRAATPSQAAEFAVPDGAEIARQIAGLSTRLDTARKRHLVQAQMRLQTLHEHPWRRNPKLLLARYMQRTDRMTQRLLDAADRRRSDLRHRLELALRRLELLNPVQLLYRGFSIVEKDGKTVSRAKELSPGDAVCITFADGKVSAVVADGAKEAQHGA</sequence>
<accession>E7MZX4</accession>
<keyword evidence="1 5" id="KW-0963">Cytoplasm</keyword>
<dbReference type="GO" id="GO:0009318">
    <property type="term" value="C:exodeoxyribonuclease VII complex"/>
    <property type="evidence" value="ECO:0007669"/>
    <property type="project" value="UniProtKB-UniRule"/>
</dbReference>
<evidence type="ECO:0000256" key="5">
    <source>
        <dbReference type="HAMAP-Rule" id="MF_00378"/>
    </source>
</evidence>
<dbReference type="PANTHER" id="PTHR30008:SF0">
    <property type="entry name" value="EXODEOXYRIBONUCLEASE 7 LARGE SUBUNIT"/>
    <property type="match status" value="1"/>
</dbReference>
<comment type="similarity">
    <text evidence="5 6">Belongs to the XseA family.</text>
</comment>
<dbReference type="GO" id="GO:0006308">
    <property type="term" value="P:DNA catabolic process"/>
    <property type="evidence" value="ECO:0007669"/>
    <property type="project" value="UniProtKB-UniRule"/>
</dbReference>
<protein>
    <recommendedName>
        <fullName evidence="5">Exodeoxyribonuclease 7 large subunit</fullName>
        <ecNumber evidence="5">3.1.11.6</ecNumber>
    </recommendedName>
    <alternativeName>
        <fullName evidence="5">Exodeoxyribonuclease VII large subunit</fullName>
        <shortName evidence="5">Exonuclease VII large subunit</shortName>
    </alternativeName>
</protein>
<dbReference type="STRING" id="749551.HMPREF9555_00267"/>
<evidence type="ECO:0000256" key="4">
    <source>
        <dbReference type="ARBA" id="ARBA00022839"/>
    </source>
</evidence>
<dbReference type="InterPro" id="IPR003753">
    <property type="entry name" value="Exonuc_VII_L"/>
</dbReference>
<evidence type="ECO:0000313" key="9">
    <source>
        <dbReference type="EMBL" id="EFW30638.1"/>
    </source>
</evidence>
<dbReference type="Proteomes" id="UP000004633">
    <property type="component" value="Unassembled WGS sequence"/>
</dbReference>
<keyword evidence="2 5" id="KW-0540">Nuclease</keyword>
<comment type="subcellular location">
    <subcellularLocation>
        <location evidence="5 6">Cytoplasm</location>
    </subcellularLocation>
</comment>
<keyword evidence="3 5" id="KW-0378">Hydrolase</keyword>
<dbReference type="HAMAP" id="MF_00378">
    <property type="entry name" value="Exonuc_7_L"/>
    <property type="match status" value="1"/>
</dbReference>
<dbReference type="EMBL" id="AECV01000001">
    <property type="protein sequence ID" value="EFW30638.1"/>
    <property type="molecule type" value="Genomic_DNA"/>
</dbReference>
<dbReference type="PANTHER" id="PTHR30008">
    <property type="entry name" value="EXODEOXYRIBONUCLEASE 7 LARGE SUBUNIT"/>
    <property type="match status" value="1"/>
</dbReference>
<dbReference type="HOGENOM" id="CLU_023625_3_1_9"/>
<dbReference type="RefSeq" id="WP_009348926.1">
    <property type="nucleotide sequence ID" value="NZ_GL638127.1"/>
</dbReference>
<feature type="domain" description="OB-fold nucleic acid binding" evidence="8">
    <location>
        <begin position="5"/>
        <end position="98"/>
    </location>
</feature>
<evidence type="ECO:0000256" key="6">
    <source>
        <dbReference type="RuleBase" id="RU004355"/>
    </source>
</evidence>
<evidence type="ECO:0000259" key="7">
    <source>
        <dbReference type="Pfam" id="PF02601"/>
    </source>
</evidence>
<feature type="domain" description="Exonuclease VII large subunit C-terminal" evidence="7">
    <location>
        <begin position="122"/>
        <end position="338"/>
    </location>
</feature>
<dbReference type="NCBIfam" id="TIGR00237">
    <property type="entry name" value="xseA"/>
    <property type="match status" value="1"/>
</dbReference>
<reference evidence="9 10" key="1">
    <citation type="submission" date="2010-08" db="EMBL/GenBank/DDBJ databases">
        <authorList>
            <person name="Weinstock G."/>
            <person name="Sodergren E."/>
            <person name="Clifton S."/>
            <person name="Fulton L."/>
            <person name="Fulton B."/>
            <person name="Courtney L."/>
            <person name="Fronick C."/>
            <person name="Harrison M."/>
            <person name="Strong C."/>
            <person name="Farmer C."/>
            <person name="Delahaunty K."/>
            <person name="Markovic C."/>
            <person name="Hall O."/>
            <person name="Minx P."/>
            <person name="Tomlinson C."/>
            <person name="Mitreva M."/>
            <person name="Hou S."/>
            <person name="Chen J."/>
            <person name="Wollam A."/>
            <person name="Pepin K.H."/>
            <person name="Johnson M."/>
            <person name="Bhonagiri V."/>
            <person name="Zhang X."/>
            <person name="Suruliraj S."/>
            <person name="Warren W."/>
            <person name="Chinwalla A."/>
            <person name="Mardis E.R."/>
            <person name="Wilson R.K."/>
        </authorList>
    </citation>
    <scope>NUCLEOTIDE SEQUENCE [LARGE SCALE GENOMIC DNA]</scope>
    <source>
        <strain evidence="9 10">F0399</strain>
    </source>
</reference>
<dbReference type="GO" id="GO:0005737">
    <property type="term" value="C:cytoplasm"/>
    <property type="evidence" value="ECO:0007669"/>
    <property type="project" value="UniProtKB-SubCell"/>
</dbReference>
<dbReference type="InterPro" id="IPR025824">
    <property type="entry name" value="OB-fold_nuc-bd_dom"/>
</dbReference>
<dbReference type="AlphaFoldDB" id="E7MZX4"/>